<dbReference type="GeneID" id="107014340"/>
<accession>A0ABM1V6L9</accession>
<organism evidence="2 3">
    <name type="scientific">Solanum pennellii</name>
    <name type="common">Tomato</name>
    <name type="synonym">Lycopersicon pennellii</name>
    <dbReference type="NCBI Taxonomy" id="28526"/>
    <lineage>
        <taxon>Eukaryota</taxon>
        <taxon>Viridiplantae</taxon>
        <taxon>Streptophyta</taxon>
        <taxon>Embryophyta</taxon>
        <taxon>Tracheophyta</taxon>
        <taxon>Spermatophyta</taxon>
        <taxon>Magnoliopsida</taxon>
        <taxon>eudicotyledons</taxon>
        <taxon>Gunneridae</taxon>
        <taxon>Pentapetalae</taxon>
        <taxon>asterids</taxon>
        <taxon>lamiids</taxon>
        <taxon>Solanales</taxon>
        <taxon>Solanaceae</taxon>
        <taxon>Solanoideae</taxon>
        <taxon>Solaneae</taxon>
        <taxon>Solanum</taxon>
        <taxon>Solanum subgen. Lycopersicon</taxon>
    </lineage>
</organism>
<dbReference type="PANTHER" id="PTHR45786:SF78">
    <property type="entry name" value="ATP-DEPENDENT DNA HELICASE"/>
    <property type="match status" value="1"/>
</dbReference>
<evidence type="ECO:0000313" key="3">
    <source>
        <dbReference type="RefSeq" id="XP_027771387.1"/>
    </source>
</evidence>
<reference evidence="2" key="1">
    <citation type="journal article" date="2014" name="Nat. Genet.">
        <title>The genome of the stress-tolerant wild tomato species Solanum pennellii.</title>
        <authorList>
            <person name="Bolger A."/>
            <person name="Scossa F."/>
            <person name="Bolger M.E."/>
            <person name="Lanz C."/>
            <person name="Maumus F."/>
            <person name="Tohge T."/>
            <person name="Quesneville H."/>
            <person name="Alseekh S."/>
            <person name="Sorensen I."/>
            <person name="Lichtenstein G."/>
            <person name="Fich E.A."/>
            <person name="Conte M."/>
            <person name="Keller H."/>
            <person name="Schneeberger K."/>
            <person name="Schwacke R."/>
            <person name="Ofner I."/>
            <person name="Vrebalov J."/>
            <person name="Xu Y."/>
            <person name="Osorio S."/>
            <person name="Aflitos S.A."/>
            <person name="Schijlen E."/>
            <person name="Jimenez-Gomez J.M."/>
            <person name="Ryngajllo M."/>
            <person name="Kimura S."/>
            <person name="Kumar R."/>
            <person name="Koenig D."/>
            <person name="Headland L.R."/>
            <person name="Maloof J.N."/>
            <person name="Sinha N."/>
            <person name="van Ham R.C."/>
            <person name="Lankhorst R.K."/>
            <person name="Mao L."/>
            <person name="Vogel A."/>
            <person name="Arsova B."/>
            <person name="Panstruga R."/>
            <person name="Fei Z."/>
            <person name="Rose J.K."/>
            <person name="Zamir D."/>
            <person name="Carrari F."/>
            <person name="Giovannoni J.J."/>
            <person name="Weigel D."/>
            <person name="Usadel B."/>
            <person name="Fernie A.R."/>
        </authorList>
    </citation>
    <scope>NUCLEOTIDE SEQUENCE [LARGE SCALE GENOMIC DNA]</scope>
    <source>
        <strain evidence="2">cv. LA0716</strain>
    </source>
</reference>
<gene>
    <name evidence="3" type="primary">LOC107014340</name>
</gene>
<feature type="region of interest" description="Disordered" evidence="1">
    <location>
        <begin position="1"/>
        <end position="26"/>
    </location>
</feature>
<sequence length="453" mass="52177">MSDKSNRNHLNSEKAHADKKARRRELYKLAQSNKKDAYLAGRRANSAIENNASIGASSSTTTLSTHEQTLNRGCSSTEINYMEIIQPMTNYATLKDVSRCKFCTAKRFEYEPPAFCCGNGVVRLISHQTPPTLRNLYLGNTNESEQFRTYIKTYNNIFAFTSLGVSYDKELAKKYKGISTFRVQGKMYHFIDDLVLATEKGRNLQLYFFDSENELRNRLECSSKLNEGTVQKLMEILNANPYSIFLKSLINIPQLSNFYIALKSDAGLDQRVYNLPTASEVAGIWVEQDAQNYTLTPHIRVYTNSNRSQLVNYYYGCYDPLQYPLLFPYGQNGWHCGIQKIEPLGASSSRQKYCENEQLPSITNMTTIDGFLDIEAEVMQKGKRKRNSVSCREYYCYQLQMRDDENIILHSGRLFQQYTVDQWIKIETQRLDFAYFNPDLYRTDVLGGLLDVL</sequence>
<dbReference type="RefSeq" id="XP_027771387.1">
    <property type="nucleotide sequence ID" value="XM_027915586.1"/>
</dbReference>
<feature type="compositionally biased region" description="Basic and acidic residues" evidence="1">
    <location>
        <begin position="1"/>
        <end position="18"/>
    </location>
</feature>
<name>A0ABM1V6L9_SOLPN</name>
<proteinExistence type="predicted"/>
<keyword evidence="2" id="KW-1185">Reference proteome</keyword>
<evidence type="ECO:0000313" key="2">
    <source>
        <dbReference type="Proteomes" id="UP000694930"/>
    </source>
</evidence>
<dbReference type="Proteomes" id="UP000694930">
    <property type="component" value="Chromosome 3"/>
</dbReference>
<reference evidence="3" key="2">
    <citation type="submission" date="2025-08" db="UniProtKB">
        <authorList>
            <consortium name="RefSeq"/>
        </authorList>
    </citation>
    <scope>IDENTIFICATION</scope>
</reference>
<dbReference type="PANTHER" id="PTHR45786">
    <property type="entry name" value="DNA BINDING PROTEIN-LIKE"/>
    <property type="match status" value="1"/>
</dbReference>
<protein>
    <submittedName>
        <fullName evidence="3">Uncharacterized protein LOC107014340</fullName>
    </submittedName>
</protein>
<evidence type="ECO:0000256" key="1">
    <source>
        <dbReference type="SAM" id="MobiDB-lite"/>
    </source>
</evidence>